<keyword evidence="4 7" id="KW-1133">Transmembrane helix</keyword>
<feature type="transmembrane region" description="Helical" evidence="7">
    <location>
        <begin position="606"/>
        <end position="624"/>
    </location>
</feature>
<keyword evidence="10" id="KW-1185">Reference proteome</keyword>
<dbReference type="SUPFAM" id="SSF52833">
    <property type="entry name" value="Thioredoxin-like"/>
    <property type="match status" value="1"/>
</dbReference>
<comment type="caution">
    <text evidence="9">The sequence shown here is derived from an EMBL/GenBank/DDBJ whole genome shotgun (WGS) entry which is preliminary data.</text>
</comment>
<reference evidence="9 10" key="1">
    <citation type="submission" date="2017-10" db="EMBL/GenBank/DDBJ databases">
        <title>The draft genome sequence of Lewinella nigricans NBRC 102662.</title>
        <authorList>
            <person name="Wang K."/>
        </authorList>
    </citation>
    <scope>NUCLEOTIDE SEQUENCE [LARGE SCALE GENOMIC DNA]</scope>
    <source>
        <strain evidence="9 10">NBRC 102662</strain>
    </source>
</reference>
<name>A0A2D0N7X0_FLAN2</name>
<dbReference type="Pfam" id="PF13899">
    <property type="entry name" value="Thioredoxin_7"/>
    <property type="match status" value="1"/>
</dbReference>
<feature type="compositionally biased region" description="Basic and acidic residues" evidence="6">
    <location>
        <begin position="186"/>
        <end position="201"/>
    </location>
</feature>
<feature type="transmembrane region" description="Helical" evidence="7">
    <location>
        <begin position="675"/>
        <end position="698"/>
    </location>
</feature>
<feature type="compositionally biased region" description="Basic and acidic residues" evidence="6">
    <location>
        <begin position="154"/>
        <end position="168"/>
    </location>
</feature>
<evidence type="ECO:0000256" key="2">
    <source>
        <dbReference type="ARBA" id="ARBA00022692"/>
    </source>
</evidence>
<dbReference type="AlphaFoldDB" id="A0A2D0N7X0"/>
<gene>
    <name evidence="9" type="ORF">CRP01_21655</name>
</gene>
<feature type="region of interest" description="Disordered" evidence="6">
    <location>
        <begin position="154"/>
        <end position="229"/>
    </location>
</feature>
<evidence type="ECO:0000256" key="5">
    <source>
        <dbReference type="ARBA" id="ARBA00023136"/>
    </source>
</evidence>
<dbReference type="RefSeq" id="WP_099152185.1">
    <property type="nucleotide sequence ID" value="NZ_PDUD01000025.1"/>
</dbReference>
<feature type="transmembrane region" description="Helical" evidence="7">
    <location>
        <begin position="573"/>
        <end position="594"/>
    </location>
</feature>
<organism evidence="9 10">
    <name type="scientific">Flavilitoribacter nigricans (strain ATCC 23147 / DSM 23189 / NBRC 102662 / NCIMB 1420 / SS-2)</name>
    <name type="common">Lewinella nigricans</name>
    <dbReference type="NCBI Taxonomy" id="1122177"/>
    <lineage>
        <taxon>Bacteria</taxon>
        <taxon>Pseudomonadati</taxon>
        <taxon>Bacteroidota</taxon>
        <taxon>Saprospiria</taxon>
        <taxon>Saprospirales</taxon>
        <taxon>Lewinellaceae</taxon>
        <taxon>Flavilitoribacter</taxon>
    </lineage>
</organism>
<dbReference type="GO" id="GO:0016020">
    <property type="term" value="C:membrane"/>
    <property type="evidence" value="ECO:0007669"/>
    <property type="project" value="UniProtKB-SubCell"/>
</dbReference>
<dbReference type="EMBL" id="PDUD01000025">
    <property type="protein sequence ID" value="PHN04612.1"/>
    <property type="molecule type" value="Genomic_DNA"/>
</dbReference>
<feature type="transmembrane region" description="Helical" evidence="7">
    <location>
        <begin position="411"/>
        <end position="435"/>
    </location>
</feature>
<sequence length="881" mass="97138">MRTIILAVFCLLSISLTGQILEPVKWKMTARHVDGNEFDLVFTAVMDEGWSLYSQHTSDDGPVPTSFNFDAGDHFSPMGEVSETGGKKKEGMDELFGVNVIKFVKGPVTFIQKVKVSDYSKPITGYLEFMTCDDERCLPPTEVDFNFELKPAVDDKKTGATDPAKTEAKPAPTNEKQTSVAATSKTGEDRAQQGAETKETETEPMPTISFGDAPMADTGDQPSGLGMVSPVSWSGTIEKRSDNEYEVAFTATMDEGWVVYSQYLNLKEDEIGPLPTTFFFDEADSFETVGETSEEGKKKEGMDPTFGVVVAKFVEKPVTFRQTIKVSDPSQVITGYVEYMTCDDKQCFPEDVSFEIDPANLRVKIGNDNGSEATVVTSGGGDFGYPRDPGSVKDPVGYCGEEITTVEGKGYWTIFFLGFLGGLVALLTPCVFPMVPLTVSFFTKGSENRRKGITNATMYGFFIFLVYLILSIPFHLMDSIDSSILNQVSTNIWLNVSFFIIFVFFAFSFFGYYEITLPSSWTNKASSAEGVGGMLGIFFMALTLALVSFSCTGPILGSLLAGALSSDGGAMQLTMGMGGFGLALALPFALFAAFPTWLSSLPKSGGWLNTVKVVLGFVELALAFKFLSNADLTKHWGLLKYEPFLAIWILIGIGLVLYLLGKIRFPHDSPLKKVSLGRLITAGLTIGFIGYMTLGFIYEADRGSYKPLKLLSGLAPPSCYSWLHPCDCPQNLDCFKDLEQGLAYAKKVNKPVMLDFTGYNCVNCRKMEEHVWPEPEVYSHLKEDYILISLYVDDREPATGEDAEKYRNIGKKWHKFQQEYFGTNSQPFYALVSPDGYLLNQPVAFTPDAEEYGDFLRCGLENFKQLTEGNIKPGDQRIGAN</sequence>
<feature type="compositionally biased region" description="Polar residues" evidence="6">
    <location>
        <begin position="174"/>
        <end position="185"/>
    </location>
</feature>
<dbReference type="Gene3D" id="3.40.30.10">
    <property type="entry name" value="Glutaredoxin"/>
    <property type="match status" value="1"/>
</dbReference>
<feature type="domain" description="Cytochrome C biogenesis protein transmembrane" evidence="8">
    <location>
        <begin position="415"/>
        <end position="628"/>
    </location>
</feature>
<dbReference type="GO" id="GO:0017004">
    <property type="term" value="P:cytochrome complex assembly"/>
    <property type="evidence" value="ECO:0007669"/>
    <property type="project" value="UniProtKB-KW"/>
</dbReference>
<feature type="transmembrane region" description="Helical" evidence="7">
    <location>
        <begin position="644"/>
        <end position="663"/>
    </location>
</feature>
<keyword evidence="5 7" id="KW-0472">Membrane</keyword>
<keyword evidence="3" id="KW-0201">Cytochrome c-type biogenesis</keyword>
<evidence type="ECO:0000256" key="4">
    <source>
        <dbReference type="ARBA" id="ARBA00022989"/>
    </source>
</evidence>
<keyword evidence="2 7" id="KW-0812">Transmembrane</keyword>
<proteinExistence type="predicted"/>
<feature type="transmembrane region" description="Helical" evidence="7">
    <location>
        <begin position="492"/>
        <end position="513"/>
    </location>
</feature>
<evidence type="ECO:0000259" key="8">
    <source>
        <dbReference type="Pfam" id="PF02683"/>
    </source>
</evidence>
<comment type="subcellular location">
    <subcellularLocation>
        <location evidence="1">Membrane</location>
        <topology evidence="1">Multi-pass membrane protein</topology>
    </subcellularLocation>
</comment>
<feature type="transmembrane region" description="Helical" evidence="7">
    <location>
        <begin position="534"/>
        <end position="561"/>
    </location>
</feature>
<evidence type="ECO:0000256" key="6">
    <source>
        <dbReference type="SAM" id="MobiDB-lite"/>
    </source>
</evidence>
<accession>A0A2D0N7X0</accession>
<feature type="transmembrane region" description="Helical" evidence="7">
    <location>
        <begin position="456"/>
        <end position="477"/>
    </location>
</feature>
<dbReference type="Proteomes" id="UP000223913">
    <property type="component" value="Unassembled WGS sequence"/>
</dbReference>
<dbReference type="InterPro" id="IPR003834">
    <property type="entry name" value="Cyt_c_assmbl_TM_dom"/>
</dbReference>
<evidence type="ECO:0000313" key="9">
    <source>
        <dbReference type="EMBL" id="PHN04612.1"/>
    </source>
</evidence>
<dbReference type="GO" id="GO:0015035">
    <property type="term" value="F:protein-disulfide reductase activity"/>
    <property type="evidence" value="ECO:0007669"/>
    <property type="project" value="TreeGrafter"/>
</dbReference>
<evidence type="ECO:0000256" key="3">
    <source>
        <dbReference type="ARBA" id="ARBA00022748"/>
    </source>
</evidence>
<dbReference type="Pfam" id="PF02683">
    <property type="entry name" value="DsbD_TM"/>
    <property type="match status" value="1"/>
</dbReference>
<dbReference type="PANTHER" id="PTHR32234:SF0">
    <property type="entry name" value="THIOL:DISULFIDE INTERCHANGE PROTEIN DSBD"/>
    <property type="match status" value="1"/>
</dbReference>
<protein>
    <recommendedName>
        <fullName evidence="8">Cytochrome C biogenesis protein transmembrane domain-containing protein</fullName>
    </recommendedName>
</protein>
<dbReference type="PANTHER" id="PTHR32234">
    <property type="entry name" value="THIOL:DISULFIDE INTERCHANGE PROTEIN DSBD"/>
    <property type="match status" value="1"/>
</dbReference>
<evidence type="ECO:0000256" key="7">
    <source>
        <dbReference type="SAM" id="Phobius"/>
    </source>
</evidence>
<dbReference type="InterPro" id="IPR036249">
    <property type="entry name" value="Thioredoxin-like_sf"/>
</dbReference>
<dbReference type="GO" id="GO:0045454">
    <property type="term" value="P:cell redox homeostasis"/>
    <property type="evidence" value="ECO:0007669"/>
    <property type="project" value="TreeGrafter"/>
</dbReference>
<evidence type="ECO:0000313" key="10">
    <source>
        <dbReference type="Proteomes" id="UP000223913"/>
    </source>
</evidence>
<evidence type="ECO:0000256" key="1">
    <source>
        <dbReference type="ARBA" id="ARBA00004141"/>
    </source>
</evidence>
<dbReference type="OrthoDB" id="9811036at2"/>